<evidence type="ECO:0000256" key="3">
    <source>
        <dbReference type="ARBA" id="ARBA00012438"/>
    </source>
</evidence>
<dbReference type="PANTHER" id="PTHR43065:SF10">
    <property type="entry name" value="PEROXIDE STRESS-ACTIVATED HISTIDINE KINASE MAK3"/>
    <property type="match status" value="1"/>
</dbReference>
<evidence type="ECO:0000256" key="1">
    <source>
        <dbReference type="ARBA" id="ARBA00000085"/>
    </source>
</evidence>
<dbReference type="FunFam" id="3.30.450.20:FF:000060">
    <property type="entry name" value="Sensor protein FixL"/>
    <property type="match status" value="1"/>
</dbReference>
<dbReference type="Gene3D" id="6.10.250.2580">
    <property type="match status" value="1"/>
</dbReference>
<gene>
    <name evidence="17" type="ORF">FHP25_28505</name>
</gene>
<name>A0A5C8PDD9_9HYPH</name>
<comment type="catalytic activity">
    <reaction evidence="1">
        <text>ATP + protein L-histidine = ADP + protein N-phospho-L-histidine.</text>
        <dbReference type="EC" id="2.7.13.3"/>
    </reaction>
</comment>
<evidence type="ECO:0000256" key="10">
    <source>
        <dbReference type="ARBA" id="ARBA00023004"/>
    </source>
</evidence>
<dbReference type="PROSITE" id="PS50109">
    <property type="entry name" value="HIS_KIN"/>
    <property type="match status" value="1"/>
</dbReference>
<keyword evidence="18" id="KW-1185">Reference proteome</keyword>
<evidence type="ECO:0000256" key="5">
    <source>
        <dbReference type="ARBA" id="ARBA00022617"/>
    </source>
</evidence>
<comment type="function">
    <text evidence="12">Putative oxygen sensor; modulates the activity of FixJ, a transcriptional activator of nitrogen fixation fixK gene. FixL probably acts as a kinase that phosphorylates FixJ.</text>
</comment>
<feature type="domain" description="PAC" evidence="16">
    <location>
        <begin position="80"/>
        <end position="139"/>
    </location>
</feature>
<keyword evidence="9" id="KW-0067">ATP-binding</keyword>
<evidence type="ECO:0000259" key="15">
    <source>
        <dbReference type="PROSITE" id="PS50112"/>
    </source>
</evidence>
<dbReference type="InterPro" id="IPR000014">
    <property type="entry name" value="PAS"/>
</dbReference>
<dbReference type="SMART" id="SM00388">
    <property type="entry name" value="HisKA"/>
    <property type="match status" value="1"/>
</dbReference>
<dbReference type="Gene3D" id="3.30.450.20">
    <property type="entry name" value="PAS domain"/>
    <property type="match status" value="1"/>
</dbReference>
<dbReference type="CDD" id="cd00130">
    <property type="entry name" value="PAS"/>
    <property type="match status" value="1"/>
</dbReference>
<evidence type="ECO:0000259" key="14">
    <source>
        <dbReference type="PROSITE" id="PS50109"/>
    </source>
</evidence>
<feature type="domain" description="PAS" evidence="15">
    <location>
        <begin position="12"/>
        <end position="82"/>
    </location>
</feature>
<dbReference type="AlphaFoldDB" id="A0A5C8PDD9"/>
<evidence type="ECO:0000256" key="11">
    <source>
        <dbReference type="ARBA" id="ARBA00023012"/>
    </source>
</evidence>
<keyword evidence="7" id="KW-0547">Nucleotide-binding</keyword>
<dbReference type="SMART" id="SM00387">
    <property type="entry name" value="HATPase_c"/>
    <property type="match status" value="1"/>
</dbReference>
<dbReference type="PANTHER" id="PTHR43065">
    <property type="entry name" value="SENSOR HISTIDINE KINASE"/>
    <property type="match status" value="1"/>
</dbReference>
<evidence type="ECO:0000259" key="16">
    <source>
        <dbReference type="PROSITE" id="PS50113"/>
    </source>
</evidence>
<keyword evidence="10" id="KW-0408">Iron</keyword>
<accession>A0A5C8PDD9</accession>
<dbReference type="Pfam" id="PF00989">
    <property type="entry name" value="PAS"/>
    <property type="match status" value="1"/>
</dbReference>
<proteinExistence type="predicted"/>
<feature type="domain" description="Histidine kinase" evidence="14">
    <location>
        <begin position="159"/>
        <end position="372"/>
    </location>
</feature>
<dbReference type="EMBL" id="VDUZ01000039">
    <property type="protein sequence ID" value="TXL71812.1"/>
    <property type="molecule type" value="Genomic_DNA"/>
</dbReference>
<protein>
    <recommendedName>
        <fullName evidence="13">Sensor protein FixL</fullName>
        <ecNumber evidence="3">2.7.13.3</ecNumber>
    </recommendedName>
</protein>
<sequence>MLWGAMSSADEISARLQSILDTVPDAIIVIGEDGRVESFSAAAERMFGYAAADVIGCNVSMLMPAPYREEHDGYLQRYLRTGEKRIIGIGRVVSGLRRDGTTFPLQLSVGEAGFKGGRLFIGFIRDLTERQATERRMEELQTELAHVSRLSEMGQMGSTLAHELNQPLTAILAYLGAAEQLLQADARHEKARSMIEKAANQAKRAGTIIHQLRAFLGKGQSSRRAESVNKIAEEASALALIGAKQLEIQSRLELDPAAPVALVDRVQIQQVIVNLIRNSIEAMEQCTTRELVVRTVAGGDVVTITVSDTGPGVEPDIARKLFQPFVSTKAEGMGIGLSICRSIVRSHGGEIEAHPNASDRGMTFSFTLPRETDGQAALSRSAAMPAQ</sequence>
<dbReference type="Gene3D" id="1.10.287.130">
    <property type="match status" value="1"/>
</dbReference>
<dbReference type="SMART" id="SM00091">
    <property type="entry name" value="PAS"/>
    <property type="match status" value="1"/>
</dbReference>
<dbReference type="Pfam" id="PF00512">
    <property type="entry name" value="HisKA"/>
    <property type="match status" value="1"/>
</dbReference>
<dbReference type="InterPro" id="IPR003661">
    <property type="entry name" value="HisK_dim/P_dom"/>
</dbReference>
<dbReference type="SUPFAM" id="SSF55785">
    <property type="entry name" value="PYP-like sensor domain (PAS domain)"/>
    <property type="match status" value="1"/>
</dbReference>
<dbReference type="OrthoDB" id="9795133at2"/>
<evidence type="ECO:0000256" key="4">
    <source>
        <dbReference type="ARBA" id="ARBA00022553"/>
    </source>
</evidence>
<evidence type="ECO:0000313" key="18">
    <source>
        <dbReference type="Proteomes" id="UP000321638"/>
    </source>
</evidence>
<dbReference type="InterPro" id="IPR003594">
    <property type="entry name" value="HATPase_dom"/>
</dbReference>
<evidence type="ECO:0000256" key="6">
    <source>
        <dbReference type="ARBA" id="ARBA00022679"/>
    </source>
</evidence>
<dbReference type="InterPro" id="IPR013767">
    <property type="entry name" value="PAS_fold"/>
</dbReference>
<dbReference type="GO" id="GO:0000155">
    <property type="term" value="F:phosphorelay sensor kinase activity"/>
    <property type="evidence" value="ECO:0007669"/>
    <property type="project" value="InterPro"/>
</dbReference>
<dbReference type="InterPro" id="IPR004358">
    <property type="entry name" value="Sig_transdc_His_kin-like_C"/>
</dbReference>
<evidence type="ECO:0000256" key="8">
    <source>
        <dbReference type="ARBA" id="ARBA00022777"/>
    </source>
</evidence>
<dbReference type="Gene3D" id="3.30.565.10">
    <property type="entry name" value="Histidine kinase-like ATPase, C-terminal domain"/>
    <property type="match status" value="1"/>
</dbReference>
<reference evidence="17 18" key="1">
    <citation type="submission" date="2019-06" db="EMBL/GenBank/DDBJ databases">
        <title>New taxonomy in bacterial strain CC-CFT640, isolated from vineyard.</title>
        <authorList>
            <person name="Lin S.-Y."/>
            <person name="Tsai C.-F."/>
            <person name="Young C.-C."/>
        </authorList>
    </citation>
    <scope>NUCLEOTIDE SEQUENCE [LARGE SCALE GENOMIC DNA]</scope>
    <source>
        <strain evidence="17 18">CC-CFT640</strain>
    </source>
</reference>
<keyword evidence="8" id="KW-0418">Kinase</keyword>
<keyword evidence="4" id="KW-0597">Phosphoprotein</keyword>
<dbReference type="PRINTS" id="PR00344">
    <property type="entry name" value="BCTRLSENSOR"/>
</dbReference>
<evidence type="ECO:0000313" key="17">
    <source>
        <dbReference type="EMBL" id="TXL71812.1"/>
    </source>
</evidence>
<dbReference type="Pfam" id="PF02518">
    <property type="entry name" value="HATPase_c"/>
    <property type="match status" value="1"/>
</dbReference>
<dbReference type="InterPro" id="IPR000700">
    <property type="entry name" value="PAS-assoc_C"/>
</dbReference>
<dbReference type="GO" id="GO:0006355">
    <property type="term" value="P:regulation of DNA-templated transcription"/>
    <property type="evidence" value="ECO:0007669"/>
    <property type="project" value="InterPro"/>
</dbReference>
<comment type="cofactor">
    <cofactor evidence="2">
        <name>heme</name>
        <dbReference type="ChEBI" id="CHEBI:30413"/>
    </cofactor>
</comment>
<dbReference type="InterPro" id="IPR005467">
    <property type="entry name" value="His_kinase_dom"/>
</dbReference>
<dbReference type="CDD" id="cd00082">
    <property type="entry name" value="HisKA"/>
    <property type="match status" value="1"/>
</dbReference>
<dbReference type="GO" id="GO:0005524">
    <property type="term" value="F:ATP binding"/>
    <property type="evidence" value="ECO:0007669"/>
    <property type="project" value="UniProtKB-KW"/>
</dbReference>
<dbReference type="PROSITE" id="PS50113">
    <property type="entry name" value="PAC"/>
    <property type="match status" value="1"/>
</dbReference>
<evidence type="ECO:0000256" key="13">
    <source>
        <dbReference type="ARBA" id="ARBA00070616"/>
    </source>
</evidence>
<comment type="caution">
    <text evidence="17">The sequence shown here is derived from an EMBL/GenBank/DDBJ whole genome shotgun (WGS) entry which is preliminary data.</text>
</comment>
<evidence type="ECO:0000256" key="12">
    <source>
        <dbReference type="ARBA" id="ARBA00059827"/>
    </source>
</evidence>
<dbReference type="SUPFAM" id="SSF55874">
    <property type="entry name" value="ATPase domain of HSP90 chaperone/DNA topoisomerase II/histidine kinase"/>
    <property type="match status" value="1"/>
</dbReference>
<keyword evidence="5" id="KW-0479">Metal-binding</keyword>
<keyword evidence="5" id="KW-0349">Heme</keyword>
<evidence type="ECO:0000256" key="7">
    <source>
        <dbReference type="ARBA" id="ARBA00022741"/>
    </source>
</evidence>
<dbReference type="EC" id="2.7.13.3" evidence="3"/>
<dbReference type="InterPro" id="IPR036097">
    <property type="entry name" value="HisK_dim/P_sf"/>
</dbReference>
<dbReference type="Proteomes" id="UP000321638">
    <property type="component" value="Unassembled WGS sequence"/>
</dbReference>
<evidence type="ECO:0000256" key="2">
    <source>
        <dbReference type="ARBA" id="ARBA00001971"/>
    </source>
</evidence>
<dbReference type="NCBIfam" id="TIGR00229">
    <property type="entry name" value="sensory_box"/>
    <property type="match status" value="1"/>
</dbReference>
<evidence type="ECO:0000256" key="9">
    <source>
        <dbReference type="ARBA" id="ARBA00022840"/>
    </source>
</evidence>
<keyword evidence="6" id="KW-0808">Transferase</keyword>
<dbReference type="SUPFAM" id="SSF47384">
    <property type="entry name" value="Homodimeric domain of signal transducing histidine kinase"/>
    <property type="match status" value="1"/>
</dbReference>
<keyword evidence="11" id="KW-0902">Two-component regulatory system</keyword>
<dbReference type="PROSITE" id="PS50112">
    <property type="entry name" value="PAS"/>
    <property type="match status" value="1"/>
</dbReference>
<dbReference type="InterPro" id="IPR035965">
    <property type="entry name" value="PAS-like_dom_sf"/>
</dbReference>
<dbReference type="InterPro" id="IPR036890">
    <property type="entry name" value="HATPase_C_sf"/>
</dbReference>
<organism evidence="17 18">
    <name type="scientific">Vineibacter terrae</name>
    <dbReference type="NCBI Taxonomy" id="2586908"/>
    <lineage>
        <taxon>Bacteria</taxon>
        <taxon>Pseudomonadati</taxon>
        <taxon>Pseudomonadota</taxon>
        <taxon>Alphaproteobacteria</taxon>
        <taxon>Hyphomicrobiales</taxon>
        <taxon>Vineibacter</taxon>
    </lineage>
</organism>